<gene>
    <name evidence="8" type="ORF">JCM15093_334</name>
</gene>
<dbReference type="InterPro" id="IPR012944">
    <property type="entry name" value="SusD_RagB_dom"/>
</dbReference>
<evidence type="ECO:0000256" key="3">
    <source>
        <dbReference type="ARBA" id="ARBA00022729"/>
    </source>
</evidence>
<reference evidence="8 9" key="1">
    <citation type="journal article" date="2015" name="Microbes Environ.">
        <title>Distribution and evolution of nitrogen fixation genes in the phylum bacteroidetes.</title>
        <authorList>
            <person name="Inoue J."/>
            <person name="Oshima K."/>
            <person name="Suda W."/>
            <person name="Sakamoto M."/>
            <person name="Iino T."/>
            <person name="Noda S."/>
            <person name="Hongoh Y."/>
            <person name="Hattori M."/>
            <person name="Ohkuma M."/>
        </authorList>
    </citation>
    <scope>NUCLEOTIDE SEQUENCE [LARGE SCALE GENOMIC DNA]</scope>
    <source>
        <strain evidence="8 9">JCM 15093</strain>
    </source>
</reference>
<evidence type="ECO:0008006" key="10">
    <source>
        <dbReference type="Google" id="ProtNLM"/>
    </source>
</evidence>
<dbReference type="Gene3D" id="1.25.40.390">
    <property type="match status" value="1"/>
</dbReference>
<dbReference type="Pfam" id="PF07980">
    <property type="entry name" value="SusD_RagB"/>
    <property type="match status" value="1"/>
</dbReference>
<evidence type="ECO:0000259" key="6">
    <source>
        <dbReference type="Pfam" id="PF07980"/>
    </source>
</evidence>
<evidence type="ECO:0000256" key="4">
    <source>
        <dbReference type="ARBA" id="ARBA00023136"/>
    </source>
</evidence>
<dbReference type="InterPro" id="IPR033985">
    <property type="entry name" value="SusD-like_N"/>
</dbReference>
<dbReference type="InterPro" id="IPR011990">
    <property type="entry name" value="TPR-like_helical_dom_sf"/>
</dbReference>
<keyword evidence="9" id="KW-1185">Reference proteome</keyword>
<evidence type="ECO:0000259" key="7">
    <source>
        <dbReference type="Pfam" id="PF14322"/>
    </source>
</evidence>
<sequence>MKIKNILIAGLVAVGFSSCNDFLKVDAISKYDTEYVFSDKTEINRALNGVYAQLLNSSTYGSAYMSTFCLNSDVDMSISTSEVATDNNYRRFDCNSMGGDINKYWIAAFQGVEYANNFIYGLENSPLFSASDAELMQQLGEAKVIRAMFYHDLVVLFGDIPFSLTPNFESDDFVMPVVDREEIHKALIEDLKGIAPYMSFARDLSDGVERVSKEFCWGMIARMALTCGGYSLRPDKNNATSYGTMQRPSNYKDYYQITQAYCDSVVSSGTHSLRLPYRQVFIDQCNYIVNNNDDSMFEIPFAKNSSGSIGYIQGPKGENYEGATSGKNVWGKSDGNARLNAFYRYSFDDEDARRDYVNGMWYYLYDGTPSILTDYTVFNNKWSKFWANSANTLGAGSTGNTGINYPYMRYADVLLMYAEAVNELEDGVSGTNGAKAIEALRQVRARAFTNSDKIDAYIASASGSKTDFLKAILNERKWEFAGENMRWKDLVRNNLYGEVLYYSFLRYYAVAENAAGTSDYIEAVEQYDGKPGYLELTLPYTIYYKITNNPNNTYIYPNTTLDVLELYNPYKSEKYPGSEWTAGDYYGWWNDTDGCPKDQCLFSFYGFIRGDRGGNVYLIKDGEIYAQTGASSLPVVRYILPYPNAAIQRSAGQYKNYYGYIK</sequence>
<evidence type="ECO:0000313" key="9">
    <source>
        <dbReference type="Proteomes" id="UP000027601"/>
    </source>
</evidence>
<dbReference type="PROSITE" id="PS51257">
    <property type="entry name" value="PROKAR_LIPOPROTEIN"/>
    <property type="match status" value="1"/>
</dbReference>
<dbReference type="STRING" id="1121097.GCA_000428125_00228"/>
<dbReference type="GO" id="GO:0009279">
    <property type="term" value="C:cell outer membrane"/>
    <property type="evidence" value="ECO:0007669"/>
    <property type="project" value="UniProtKB-SubCell"/>
</dbReference>
<feature type="domain" description="RagB/SusD" evidence="6">
    <location>
        <begin position="298"/>
        <end position="660"/>
    </location>
</feature>
<dbReference type="Proteomes" id="UP000027601">
    <property type="component" value="Unassembled WGS sequence"/>
</dbReference>
<comment type="caution">
    <text evidence="8">The sequence shown here is derived from an EMBL/GenBank/DDBJ whole genome shotgun (WGS) entry which is preliminary data.</text>
</comment>
<organism evidence="8 9">
    <name type="scientific">Bacteroides graminisolvens DSM 19988 = JCM 15093</name>
    <dbReference type="NCBI Taxonomy" id="1121097"/>
    <lineage>
        <taxon>Bacteria</taxon>
        <taxon>Pseudomonadati</taxon>
        <taxon>Bacteroidota</taxon>
        <taxon>Bacteroidia</taxon>
        <taxon>Bacteroidales</taxon>
        <taxon>Bacteroidaceae</taxon>
        <taxon>Bacteroides</taxon>
    </lineage>
</organism>
<dbReference type="SUPFAM" id="SSF48452">
    <property type="entry name" value="TPR-like"/>
    <property type="match status" value="1"/>
</dbReference>
<dbReference type="RefSeq" id="WP_024995472.1">
    <property type="nucleotide sequence ID" value="NZ_ATZI01000001.1"/>
</dbReference>
<proteinExistence type="inferred from homology"/>
<dbReference type="EMBL" id="BAJS01000001">
    <property type="protein sequence ID" value="GAK35254.1"/>
    <property type="molecule type" value="Genomic_DNA"/>
</dbReference>
<comment type="similarity">
    <text evidence="2">Belongs to the SusD family.</text>
</comment>
<dbReference type="Pfam" id="PF14322">
    <property type="entry name" value="SusD-like_3"/>
    <property type="match status" value="1"/>
</dbReference>
<evidence type="ECO:0000256" key="1">
    <source>
        <dbReference type="ARBA" id="ARBA00004442"/>
    </source>
</evidence>
<evidence type="ECO:0000256" key="5">
    <source>
        <dbReference type="ARBA" id="ARBA00023237"/>
    </source>
</evidence>
<name>A0A069D502_9BACE</name>
<evidence type="ECO:0000256" key="2">
    <source>
        <dbReference type="ARBA" id="ARBA00006275"/>
    </source>
</evidence>
<protein>
    <recommendedName>
        <fullName evidence="10">Outer membrane protein</fullName>
    </recommendedName>
</protein>
<keyword evidence="5" id="KW-0998">Cell outer membrane</keyword>
<keyword evidence="4" id="KW-0472">Membrane</keyword>
<feature type="domain" description="SusD-like N-terminal" evidence="7">
    <location>
        <begin position="21"/>
        <end position="169"/>
    </location>
</feature>
<evidence type="ECO:0000313" key="8">
    <source>
        <dbReference type="EMBL" id="GAK35254.1"/>
    </source>
</evidence>
<comment type="subcellular location">
    <subcellularLocation>
        <location evidence="1">Cell outer membrane</location>
    </subcellularLocation>
</comment>
<keyword evidence="3" id="KW-0732">Signal</keyword>
<accession>A0A069D502</accession>
<dbReference type="OrthoDB" id="5694214at2"/>
<dbReference type="eggNOG" id="COG0702">
    <property type="taxonomic scope" value="Bacteria"/>
</dbReference>
<dbReference type="AlphaFoldDB" id="A0A069D502"/>